<evidence type="ECO:0000256" key="6">
    <source>
        <dbReference type="SAM" id="MobiDB-lite"/>
    </source>
</evidence>
<dbReference type="CDD" id="cd01106">
    <property type="entry name" value="HTH_TipAL-Mta"/>
    <property type="match status" value="1"/>
</dbReference>
<feature type="coiled-coil region" evidence="5">
    <location>
        <begin position="77"/>
        <end position="104"/>
    </location>
</feature>
<accession>A0ABV2Z501</accession>
<dbReference type="SMART" id="SM00422">
    <property type="entry name" value="HTH_MERR"/>
    <property type="match status" value="1"/>
</dbReference>
<dbReference type="Pfam" id="PF07739">
    <property type="entry name" value="TipAS"/>
    <property type="match status" value="1"/>
</dbReference>
<evidence type="ECO:0000256" key="1">
    <source>
        <dbReference type="ARBA" id="ARBA00023015"/>
    </source>
</evidence>
<dbReference type="SUPFAM" id="SSF46955">
    <property type="entry name" value="Putative DNA-binding domain"/>
    <property type="match status" value="1"/>
</dbReference>
<dbReference type="PANTHER" id="PTHR30204">
    <property type="entry name" value="REDOX-CYCLING DRUG-SENSING TRANSCRIPTIONAL ACTIVATOR SOXR"/>
    <property type="match status" value="1"/>
</dbReference>
<evidence type="ECO:0000313" key="8">
    <source>
        <dbReference type="EMBL" id="MEU3712711.1"/>
    </source>
</evidence>
<dbReference type="PROSITE" id="PS50937">
    <property type="entry name" value="HTH_MERR_2"/>
    <property type="match status" value="1"/>
</dbReference>
<dbReference type="InterPro" id="IPR000551">
    <property type="entry name" value="MerR-type_HTH_dom"/>
</dbReference>
<feature type="compositionally biased region" description="Low complexity" evidence="6">
    <location>
        <begin position="256"/>
        <end position="283"/>
    </location>
</feature>
<evidence type="ECO:0000256" key="5">
    <source>
        <dbReference type="SAM" id="Coils"/>
    </source>
</evidence>
<proteinExistence type="predicted"/>
<protein>
    <submittedName>
        <fullName evidence="8">MerR family transcriptional regulator</fullName>
    </submittedName>
</protein>
<dbReference type="PANTHER" id="PTHR30204:SF90">
    <property type="entry name" value="HTH-TYPE TRANSCRIPTIONAL ACTIVATOR MTA"/>
    <property type="match status" value="1"/>
</dbReference>
<evidence type="ECO:0000313" key="9">
    <source>
        <dbReference type="Proteomes" id="UP001550853"/>
    </source>
</evidence>
<feature type="domain" description="HTH merR-type" evidence="7">
    <location>
        <begin position="1"/>
        <end position="71"/>
    </location>
</feature>
<keyword evidence="4" id="KW-0804">Transcription</keyword>
<gene>
    <name evidence="8" type="ORF">AB0E61_21775</name>
</gene>
<dbReference type="Pfam" id="PF13411">
    <property type="entry name" value="MerR_1"/>
    <property type="match status" value="1"/>
</dbReference>
<evidence type="ECO:0000259" key="7">
    <source>
        <dbReference type="PROSITE" id="PS50937"/>
    </source>
</evidence>
<dbReference type="InterPro" id="IPR036244">
    <property type="entry name" value="TipA-like_antibiotic-bd"/>
</dbReference>
<keyword evidence="2" id="KW-0238">DNA-binding</keyword>
<dbReference type="Gene3D" id="1.10.1660.10">
    <property type="match status" value="1"/>
</dbReference>
<dbReference type="PRINTS" id="PR00040">
    <property type="entry name" value="HTHMERR"/>
</dbReference>
<dbReference type="EMBL" id="JBEZVI010000019">
    <property type="protein sequence ID" value="MEU3712711.1"/>
    <property type="molecule type" value="Genomic_DNA"/>
</dbReference>
<evidence type="ECO:0000256" key="4">
    <source>
        <dbReference type="ARBA" id="ARBA00023163"/>
    </source>
</evidence>
<dbReference type="Gene3D" id="1.10.490.50">
    <property type="entry name" value="Antibiotic binding domain of TipA-like multidrug resistance regulators"/>
    <property type="match status" value="1"/>
</dbReference>
<dbReference type="PROSITE" id="PS00552">
    <property type="entry name" value="HTH_MERR_1"/>
    <property type="match status" value="1"/>
</dbReference>
<evidence type="ECO:0000256" key="3">
    <source>
        <dbReference type="ARBA" id="ARBA00023159"/>
    </source>
</evidence>
<dbReference type="InterPro" id="IPR009061">
    <property type="entry name" value="DNA-bd_dom_put_sf"/>
</dbReference>
<reference evidence="8 9" key="1">
    <citation type="submission" date="2024-06" db="EMBL/GenBank/DDBJ databases">
        <title>The Natural Products Discovery Center: Release of the First 8490 Sequenced Strains for Exploring Actinobacteria Biosynthetic Diversity.</title>
        <authorList>
            <person name="Kalkreuter E."/>
            <person name="Kautsar S.A."/>
            <person name="Yang D."/>
            <person name="Bader C.D."/>
            <person name="Teijaro C.N."/>
            <person name="Fluegel L."/>
            <person name="Davis C.M."/>
            <person name="Simpson J.R."/>
            <person name="Lauterbach L."/>
            <person name="Steele A.D."/>
            <person name="Gui C."/>
            <person name="Meng S."/>
            <person name="Li G."/>
            <person name="Viehrig K."/>
            <person name="Ye F."/>
            <person name="Su P."/>
            <person name="Kiefer A.F."/>
            <person name="Nichols A."/>
            <person name="Cepeda A.J."/>
            <person name="Yan W."/>
            <person name="Fan B."/>
            <person name="Jiang Y."/>
            <person name="Adhikari A."/>
            <person name="Zheng C.-J."/>
            <person name="Schuster L."/>
            <person name="Cowan T.M."/>
            <person name="Smanski M.J."/>
            <person name="Chevrette M.G."/>
            <person name="De Carvalho L.P.S."/>
            <person name="Shen B."/>
        </authorList>
    </citation>
    <scope>NUCLEOTIDE SEQUENCE [LARGE SCALE GENOMIC DNA]</scope>
    <source>
        <strain evidence="8 9">NPDC033039</strain>
    </source>
</reference>
<sequence length="297" mass="32998">MSYTVGQVSRFAGITVRTLHHYDKAGLLSPGARSPAGYRLYTEADLARLQRILFYRELGFPLDEITTLLRAPDADLLDRLRARHRRLTEEMARLGRLVEVAERAMEVQQTGVRLTPDERFEVFGEVAFDLSYATDAAHKWHNSPGHRRAMARADTHTKEDWARLMAEATAWRTRLLAAHDAEEPPDGPTAMDLAEEHRAHLSRWFTPCPTDMHTRIADDFLTDPRAFALLIPPPEQRPGLATYLHTAIHANAVRNPGAPATTEPAPSSPSPATASPRTTPKPTETGRPSPPGTMPAV</sequence>
<feature type="compositionally biased region" description="Pro residues" evidence="6">
    <location>
        <begin position="288"/>
        <end position="297"/>
    </location>
</feature>
<keyword evidence="1" id="KW-0805">Transcription regulation</keyword>
<dbReference type="InterPro" id="IPR047057">
    <property type="entry name" value="MerR_fam"/>
</dbReference>
<evidence type="ECO:0000256" key="2">
    <source>
        <dbReference type="ARBA" id="ARBA00023125"/>
    </source>
</evidence>
<dbReference type="RefSeq" id="WP_051739458.1">
    <property type="nucleotide sequence ID" value="NZ_JBEZVI010000019.1"/>
</dbReference>
<keyword evidence="9" id="KW-1185">Reference proteome</keyword>
<organism evidence="8 9">
    <name type="scientific">Streptomyces catenulae</name>
    <dbReference type="NCBI Taxonomy" id="66875"/>
    <lineage>
        <taxon>Bacteria</taxon>
        <taxon>Bacillati</taxon>
        <taxon>Actinomycetota</taxon>
        <taxon>Actinomycetes</taxon>
        <taxon>Kitasatosporales</taxon>
        <taxon>Streptomycetaceae</taxon>
        <taxon>Streptomyces</taxon>
    </lineage>
</organism>
<dbReference type="Proteomes" id="UP001550853">
    <property type="component" value="Unassembled WGS sequence"/>
</dbReference>
<keyword evidence="3" id="KW-0010">Activator</keyword>
<feature type="region of interest" description="Disordered" evidence="6">
    <location>
        <begin position="254"/>
        <end position="297"/>
    </location>
</feature>
<dbReference type="SUPFAM" id="SSF89082">
    <property type="entry name" value="Antibiotic binding domain of TipA-like multidrug resistance regulators"/>
    <property type="match status" value="1"/>
</dbReference>
<keyword evidence="5" id="KW-0175">Coiled coil</keyword>
<dbReference type="InterPro" id="IPR012925">
    <property type="entry name" value="TipAS_dom"/>
</dbReference>
<name>A0ABV2Z501_9ACTN</name>
<comment type="caution">
    <text evidence="8">The sequence shown here is derived from an EMBL/GenBank/DDBJ whole genome shotgun (WGS) entry which is preliminary data.</text>
</comment>